<reference evidence="1 2" key="1">
    <citation type="journal article" date="2016" name="Nat. Commun.">
        <title>Thousands of microbial genomes shed light on interconnected biogeochemical processes in an aquifer system.</title>
        <authorList>
            <person name="Anantharaman K."/>
            <person name="Brown C.T."/>
            <person name="Hug L.A."/>
            <person name="Sharon I."/>
            <person name="Castelle C.J."/>
            <person name="Probst A.J."/>
            <person name="Thomas B.C."/>
            <person name="Singh A."/>
            <person name="Wilkins M.J."/>
            <person name="Karaoz U."/>
            <person name="Brodie E.L."/>
            <person name="Williams K.H."/>
            <person name="Hubbard S.S."/>
            <person name="Banfield J.F."/>
        </authorList>
    </citation>
    <scope>NUCLEOTIDE SEQUENCE [LARGE SCALE GENOMIC DNA]</scope>
</reference>
<accession>A0A1F5EPH6</accession>
<dbReference type="EMBL" id="MFAA01000011">
    <property type="protein sequence ID" value="OGD69319.1"/>
    <property type="molecule type" value="Genomic_DNA"/>
</dbReference>
<comment type="caution">
    <text evidence="1">The sequence shown here is derived from an EMBL/GenBank/DDBJ whole genome shotgun (WGS) entry which is preliminary data.</text>
</comment>
<evidence type="ECO:0000313" key="1">
    <source>
        <dbReference type="EMBL" id="OGD69319.1"/>
    </source>
</evidence>
<sequence>MKKEVSWIVSEYNARLRTMTCPACKKSNVKIINDGKPDESSLYDYLGAHGPQGNLCPASGKYLADVVQGDLRERCLPLG</sequence>
<evidence type="ECO:0000313" key="2">
    <source>
        <dbReference type="Proteomes" id="UP000185891"/>
    </source>
</evidence>
<dbReference type="Proteomes" id="UP000185891">
    <property type="component" value="Unassembled WGS sequence"/>
</dbReference>
<proteinExistence type="predicted"/>
<protein>
    <submittedName>
        <fullName evidence="1">Uncharacterized protein</fullName>
    </submittedName>
</protein>
<organism evidence="1 2">
    <name type="scientific">Candidatus Campbellbacteria bacterium RIFCSPHIGHO2_12_FULL_35_10</name>
    <dbReference type="NCBI Taxonomy" id="1797578"/>
    <lineage>
        <taxon>Bacteria</taxon>
        <taxon>Candidatus Campbelliibacteriota</taxon>
    </lineage>
</organism>
<gene>
    <name evidence="1" type="ORF">A3E89_00220</name>
</gene>
<dbReference type="AlphaFoldDB" id="A0A1F5EPH6"/>
<name>A0A1F5EPH6_9BACT</name>